<proteinExistence type="predicted"/>
<dbReference type="PANTHER" id="PTHR37815:SF3">
    <property type="entry name" value="UPF0397 PROTEIN SPR0429"/>
    <property type="match status" value="1"/>
</dbReference>
<feature type="transmembrane region" description="Helical" evidence="3">
    <location>
        <begin position="12"/>
        <end position="31"/>
    </location>
</feature>
<dbReference type="Gene3D" id="1.10.1760.20">
    <property type="match status" value="1"/>
</dbReference>
<feature type="transmembrane region" description="Helical" evidence="3">
    <location>
        <begin position="84"/>
        <end position="102"/>
    </location>
</feature>
<accession>G8LSS6</accession>
<dbReference type="KEGG" id="ccl:Clocl_2881"/>
<evidence type="ECO:0000256" key="1">
    <source>
        <dbReference type="ARBA" id="ARBA00022692"/>
    </source>
</evidence>
<name>G8LSS6_ACECE</name>
<dbReference type="Pfam" id="PF07155">
    <property type="entry name" value="ECF-ribofla_trS"/>
    <property type="match status" value="1"/>
</dbReference>
<feature type="transmembrane region" description="Helical" evidence="3">
    <location>
        <begin position="114"/>
        <end position="136"/>
    </location>
</feature>
<dbReference type="PANTHER" id="PTHR37815">
    <property type="entry name" value="UPF0397 PROTEIN BC_2624-RELATED"/>
    <property type="match status" value="1"/>
</dbReference>
<dbReference type="EMBL" id="CP003065">
    <property type="protein sequence ID" value="AEV69428.1"/>
    <property type="molecule type" value="Genomic_DNA"/>
</dbReference>
<keyword evidence="3" id="KW-0472">Membrane</keyword>
<sequence length="184" mass="19806">MENVNNNSKKTKTIILNGLMIALVLLVTMFTKIPGPLGYFNIGDTAIIIAAVMLGRRSGFIAGAFGSALADILLGVPYFAPITFVVKGLEGFIIGHIIYAAGDKKRINSEIIRIFAIVVGCIVMVAGYFFSEIYILRLFSTEYGYAKALSELPYNLVQGGISAIIGYGLSTSLSRIKAVTQILN</sequence>
<dbReference type="GO" id="GO:0016020">
    <property type="term" value="C:membrane"/>
    <property type="evidence" value="ECO:0007669"/>
    <property type="project" value="InterPro"/>
</dbReference>
<organism evidence="4 5">
    <name type="scientific">Acetivibrio clariflavus (strain DSM 19732 / NBRC 101661 / EBR45)</name>
    <name type="common">Clostridium clariflavum</name>
    <dbReference type="NCBI Taxonomy" id="720554"/>
    <lineage>
        <taxon>Bacteria</taxon>
        <taxon>Bacillati</taxon>
        <taxon>Bacillota</taxon>
        <taxon>Clostridia</taxon>
        <taxon>Eubacteriales</taxon>
        <taxon>Oscillospiraceae</taxon>
        <taxon>Acetivibrio</taxon>
    </lineage>
</organism>
<keyword evidence="5" id="KW-1185">Reference proteome</keyword>
<evidence type="ECO:0000256" key="2">
    <source>
        <dbReference type="ARBA" id="ARBA00022989"/>
    </source>
</evidence>
<reference evidence="5" key="1">
    <citation type="submission" date="2011-12" db="EMBL/GenBank/DDBJ databases">
        <title>Complete sequence of Clostridium clariflavum DSM 19732.</title>
        <authorList>
            <consortium name="US DOE Joint Genome Institute"/>
            <person name="Lucas S."/>
            <person name="Han J."/>
            <person name="Lapidus A."/>
            <person name="Cheng J.-F."/>
            <person name="Goodwin L."/>
            <person name="Pitluck S."/>
            <person name="Peters L."/>
            <person name="Teshima H."/>
            <person name="Detter J.C."/>
            <person name="Han C."/>
            <person name="Tapia R."/>
            <person name="Land M."/>
            <person name="Hauser L."/>
            <person name="Kyrpides N."/>
            <person name="Ivanova N."/>
            <person name="Pagani I."/>
            <person name="Kitzmiller T."/>
            <person name="Lynd L."/>
            <person name="Izquierdo J."/>
            <person name="Woyke T."/>
        </authorList>
    </citation>
    <scope>NUCLEOTIDE SEQUENCE [LARGE SCALE GENOMIC DNA]</scope>
    <source>
        <strain evidence="5">DSM 19732 / NBRC 101661 / EBR45</strain>
    </source>
</reference>
<protein>
    <submittedName>
        <fullName evidence="4">Putative membrane protein</fullName>
    </submittedName>
</protein>
<reference evidence="4 5" key="2">
    <citation type="journal article" date="2012" name="Stand. Genomic Sci.">
        <title>Complete Genome Sequence of Clostridium clariflavum DSM 19732.</title>
        <authorList>
            <person name="Izquierdo J.A."/>
            <person name="Goodwin L."/>
            <person name="Davenport K.W."/>
            <person name="Teshima H."/>
            <person name="Bruce D."/>
            <person name="Detter C."/>
            <person name="Tapia R."/>
            <person name="Han S."/>
            <person name="Land M."/>
            <person name="Hauser L."/>
            <person name="Jeffries C.D."/>
            <person name="Han J."/>
            <person name="Pitluck S."/>
            <person name="Nolan M."/>
            <person name="Chen A."/>
            <person name="Huntemann M."/>
            <person name="Mavromatis K."/>
            <person name="Mikhailova N."/>
            <person name="Liolios K."/>
            <person name="Woyke T."/>
            <person name="Lynd L.R."/>
        </authorList>
    </citation>
    <scope>NUCLEOTIDE SEQUENCE [LARGE SCALE GENOMIC DNA]</scope>
    <source>
        <strain evidence="5">DSM 19732 / NBRC 101661 / EBR45</strain>
    </source>
</reference>
<keyword evidence="2 3" id="KW-1133">Transmembrane helix</keyword>
<dbReference type="STRING" id="720554.Clocl_2881"/>
<dbReference type="AlphaFoldDB" id="G8LSS6"/>
<keyword evidence="1 3" id="KW-0812">Transmembrane</keyword>
<feature type="transmembrane region" description="Helical" evidence="3">
    <location>
        <begin position="156"/>
        <end position="176"/>
    </location>
</feature>
<evidence type="ECO:0000313" key="5">
    <source>
        <dbReference type="Proteomes" id="UP000005435"/>
    </source>
</evidence>
<evidence type="ECO:0000313" key="4">
    <source>
        <dbReference type="EMBL" id="AEV69428.1"/>
    </source>
</evidence>
<evidence type="ECO:0000256" key="3">
    <source>
        <dbReference type="SAM" id="Phobius"/>
    </source>
</evidence>
<gene>
    <name evidence="4" type="ordered locus">Clocl_2881</name>
</gene>
<dbReference type="RefSeq" id="WP_014255977.1">
    <property type="nucleotide sequence ID" value="NC_016627.1"/>
</dbReference>
<dbReference type="InterPro" id="IPR009825">
    <property type="entry name" value="ECF_substrate-spec-like"/>
</dbReference>
<dbReference type="Proteomes" id="UP000005435">
    <property type="component" value="Chromosome"/>
</dbReference>
<dbReference type="eggNOG" id="COG4720">
    <property type="taxonomic scope" value="Bacteria"/>
</dbReference>
<dbReference type="HOGENOM" id="CLU_084705_1_0_9"/>